<evidence type="ECO:0000313" key="3">
    <source>
        <dbReference type="EMBL" id="KAK2599100.1"/>
    </source>
</evidence>
<feature type="region of interest" description="Disordered" evidence="1">
    <location>
        <begin position="1"/>
        <end position="47"/>
    </location>
</feature>
<accession>A0AAJ0CPF7</accession>
<dbReference type="Proteomes" id="UP001251528">
    <property type="component" value="Unassembled WGS sequence"/>
</dbReference>
<sequence length="710" mass="79697">MSEAVNADNTTHHVNTSSPHLARQDAAARRENIRQDSDQQHGKSSQPKRRLLRPTFILFLVIPYSALTIISWVIICRHSVLFVPQNPLEVDRVYVHGGFKRAAAYIRAARVMQSVTSVLTIPLTSAVCTRAAVIYMQRRNEMAGNGPSLRQTMVLADKGWSDPVILWKLVSGHWPQYGSRFLLMAIFANVLGASISPLQQVFMSFQTVKVPWSGRCLMEPRTLAGLYKAATFVTITIVPSTLTDTRIKLESTAFHDRQQYLWTVDCDADTCETANDFTDFSLPWPKYDQFWSQVPHGFNTGLIEQYALRFNSTAHLQPISAEDYPENCENMVGAFHIIHNYNSSKFEACMPADMRRIPWKPQVSRQDFREELYLRATIGDYKPHSFVEPIDKGLHLVKFALDTTAGYFQLPSFANGGHPGRLLQGDPFTDDGSQFQSPRHRYSETHDPPWNTNMGNTTDPVLLNTMKGPLFDVALALFGQGSVADIHAVIGSKSPPYQVTHFHSCLPKYPLQDILNYEFPFISCNSPRNLSSNDRELYAVGYLWPFLNPSAGRAVEHAINVAAVLSIEAMMQRREPSYSGDSFSISYDMGMDISSVHMSKSTMIIVSILMGVYLGFVIVLSGYSVKKGRWAISLDSFAMMRIGATLSSSFPLLPVKDIDQVETLDTLPGWIGDTIDGKTRLVGELGWGAEYPLNSHGRYYFYDHDPAKSK</sequence>
<feature type="transmembrane region" description="Helical" evidence="2">
    <location>
        <begin position="56"/>
        <end position="75"/>
    </location>
</feature>
<feature type="compositionally biased region" description="Basic and acidic residues" evidence="1">
    <location>
        <begin position="22"/>
        <end position="41"/>
    </location>
</feature>
<evidence type="ECO:0000256" key="1">
    <source>
        <dbReference type="SAM" id="MobiDB-lite"/>
    </source>
</evidence>
<keyword evidence="2" id="KW-1133">Transmembrane helix</keyword>
<keyword evidence="2" id="KW-0812">Transmembrane</keyword>
<organism evidence="3 4">
    <name type="scientific">Conoideocrella luteorostrata</name>
    <dbReference type="NCBI Taxonomy" id="1105319"/>
    <lineage>
        <taxon>Eukaryota</taxon>
        <taxon>Fungi</taxon>
        <taxon>Dikarya</taxon>
        <taxon>Ascomycota</taxon>
        <taxon>Pezizomycotina</taxon>
        <taxon>Sordariomycetes</taxon>
        <taxon>Hypocreomycetidae</taxon>
        <taxon>Hypocreales</taxon>
        <taxon>Clavicipitaceae</taxon>
        <taxon>Conoideocrella</taxon>
    </lineage>
</organism>
<protein>
    <submittedName>
        <fullName evidence="3">Uncharacterized protein</fullName>
    </submittedName>
</protein>
<keyword evidence="4" id="KW-1185">Reference proteome</keyword>
<gene>
    <name evidence="3" type="ORF">QQS21_005441</name>
</gene>
<dbReference type="EMBL" id="JASWJB010000090">
    <property type="protein sequence ID" value="KAK2599100.1"/>
    <property type="molecule type" value="Genomic_DNA"/>
</dbReference>
<evidence type="ECO:0000313" key="4">
    <source>
        <dbReference type="Proteomes" id="UP001251528"/>
    </source>
</evidence>
<feature type="compositionally biased region" description="Polar residues" evidence="1">
    <location>
        <begin position="7"/>
        <end position="19"/>
    </location>
</feature>
<evidence type="ECO:0000256" key="2">
    <source>
        <dbReference type="SAM" id="Phobius"/>
    </source>
</evidence>
<feature type="transmembrane region" description="Helical" evidence="2">
    <location>
        <begin position="603"/>
        <end position="623"/>
    </location>
</feature>
<dbReference type="AlphaFoldDB" id="A0AAJ0CPF7"/>
<keyword evidence="2" id="KW-0472">Membrane</keyword>
<proteinExistence type="predicted"/>
<name>A0AAJ0CPF7_9HYPO</name>
<comment type="caution">
    <text evidence="3">The sequence shown here is derived from an EMBL/GenBank/DDBJ whole genome shotgun (WGS) entry which is preliminary data.</text>
</comment>
<reference evidence="3" key="1">
    <citation type="submission" date="2023-06" db="EMBL/GenBank/DDBJ databases">
        <title>Conoideocrella luteorostrata (Hypocreales: Clavicipitaceae), a potential biocontrol fungus for elongate hemlock scale in United States Christmas tree production areas.</title>
        <authorList>
            <person name="Barrett H."/>
            <person name="Lovett B."/>
            <person name="Macias A.M."/>
            <person name="Stajich J.E."/>
            <person name="Kasson M.T."/>
        </authorList>
    </citation>
    <scope>NUCLEOTIDE SEQUENCE</scope>
    <source>
        <strain evidence="3">ARSEF 14590</strain>
    </source>
</reference>
<feature type="region of interest" description="Disordered" evidence="1">
    <location>
        <begin position="433"/>
        <end position="453"/>
    </location>
</feature>